<dbReference type="Gene3D" id="3.20.20.40">
    <property type="entry name" value="1, 4-beta cellobiohydrolase"/>
    <property type="match status" value="1"/>
</dbReference>
<evidence type="ECO:0000256" key="8">
    <source>
        <dbReference type="PROSITE-ProRule" id="PRU10056"/>
    </source>
</evidence>
<sequence length="404" mass="43836">MLYNPLLVLIVLLAASATPAASENPFEGKNFYANSMYASKLEETIKSFCEEGDLVNAARVETVQRTGTFGWITSFSGIANVPVFINEAYELQESLGKPQIVELVVYNLPDRDCSAKASSGELNLAQDGLNKYKQFVDSVAEELCTSKAEELSFAIVLEPDSLANLVTNMGVPKCAGAATAYKEGIAYAISRLQFPNVHLYIDAGHCGWLGWDDKLLPAAKLFAEVLQLAAGNSTAKPKVRGLATNVSNYNPYIADPRDNFTQKSKSWDESHYVNNLAPHLESVGFPAKFIVDQGRSGKSGIRQEWGQWCNIKNAGFGTRPTTCTGSDLVDAFVWVKPGSSLIIPFAISGESDGTSDPKAVRFDKRCAGPTSDTPAPEAGAWFNDYVKRLVLNANPELPIALWEG</sequence>
<dbReference type="PROSITE" id="PS00656">
    <property type="entry name" value="GLYCOSYL_HYDROL_F6_2"/>
    <property type="match status" value="1"/>
</dbReference>
<dbReference type="PANTHER" id="PTHR34876:SF10">
    <property type="entry name" value="GLUCANASE"/>
    <property type="match status" value="1"/>
</dbReference>
<feature type="active site" description="Proton donor" evidence="6 9">
    <location>
        <position position="160"/>
    </location>
</feature>
<dbReference type="InterPro" id="IPR036434">
    <property type="entry name" value="Beta_cellobiohydrolase_sf"/>
</dbReference>
<keyword evidence="3 10" id="KW-0119">Carbohydrate metabolism</keyword>
<keyword evidence="2 10" id="KW-0136">Cellulose degradation</keyword>
<keyword evidence="1 10" id="KW-0378">Hydrolase</keyword>
<feature type="binding site" evidence="7">
    <location>
        <position position="308"/>
    </location>
    <ligand>
        <name>substrate</name>
    </ligand>
</feature>
<feature type="signal peptide" evidence="10">
    <location>
        <begin position="1"/>
        <end position="22"/>
    </location>
</feature>
<dbReference type="GO" id="GO:0030245">
    <property type="term" value="P:cellulose catabolic process"/>
    <property type="evidence" value="ECO:0007669"/>
    <property type="project" value="UniProtKB-KW"/>
</dbReference>
<dbReference type="Pfam" id="PF01341">
    <property type="entry name" value="Glyco_hydro_6"/>
    <property type="match status" value="1"/>
</dbReference>
<keyword evidence="10" id="KW-0732">Signal</keyword>
<dbReference type="PROSITE" id="PS00655">
    <property type="entry name" value="GLYCOSYL_HYDROL_F6_1"/>
    <property type="match status" value="1"/>
</dbReference>
<feature type="binding site" evidence="7">
    <location>
        <position position="205"/>
    </location>
    <ligand>
        <name>substrate</name>
    </ligand>
</feature>
<evidence type="ECO:0000256" key="6">
    <source>
        <dbReference type="PIRSR" id="PIRSR001100-1"/>
    </source>
</evidence>
<proteinExistence type="inferred from homology"/>
<evidence type="ECO:0000256" key="2">
    <source>
        <dbReference type="ARBA" id="ARBA00023001"/>
    </source>
</evidence>
<evidence type="ECO:0000313" key="11">
    <source>
        <dbReference type="EMBL" id="CUS09186.1"/>
    </source>
</evidence>
<comment type="similarity">
    <text evidence="10">Belongs to the glycosyl hydrolase family 6.</text>
</comment>
<feature type="chain" id="PRO_5011818897" description="Glucanase" evidence="10">
    <location>
        <begin position="23"/>
        <end position="404"/>
    </location>
</feature>
<keyword evidence="12" id="KW-1185">Reference proteome</keyword>
<feature type="binding site" evidence="7">
    <location>
        <position position="71"/>
    </location>
    <ligand>
        <name>substrate</name>
    </ligand>
</feature>
<dbReference type="PIRSF" id="PIRSF001100">
    <property type="entry name" value="Beta_cellobiohydrolase"/>
    <property type="match status" value="1"/>
</dbReference>
<dbReference type="Proteomes" id="UP001412239">
    <property type="component" value="Unassembled WGS sequence"/>
</dbReference>
<evidence type="ECO:0000256" key="10">
    <source>
        <dbReference type="RuleBase" id="RU361186"/>
    </source>
</evidence>
<feature type="active site" evidence="8">
    <location>
        <position position="112"/>
    </location>
</feature>
<feature type="binding site" evidence="7">
    <location>
        <position position="248"/>
    </location>
    <ligand>
        <name>substrate</name>
    </ligand>
</feature>
<evidence type="ECO:0000256" key="1">
    <source>
        <dbReference type="ARBA" id="ARBA00022801"/>
    </source>
</evidence>
<feature type="binding site" evidence="7">
    <location>
        <position position="208"/>
    </location>
    <ligand>
        <name>substrate</name>
    </ligand>
</feature>
<dbReference type="InterPro" id="IPR016288">
    <property type="entry name" value="Beta_cellobiohydrolase"/>
</dbReference>
<evidence type="ECO:0000256" key="3">
    <source>
        <dbReference type="ARBA" id="ARBA00023277"/>
    </source>
</evidence>
<dbReference type="InterPro" id="IPR001524">
    <property type="entry name" value="Glyco_hydro_6_CS"/>
</dbReference>
<feature type="binding site" evidence="7">
    <location>
        <position position="350"/>
    </location>
    <ligand>
        <name>substrate</name>
    </ligand>
</feature>
<keyword evidence="4 10" id="KW-0326">Glycosidase</keyword>
<gene>
    <name evidence="11" type="ORF">GSTUAT00006748001</name>
</gene>
<dbReference type="SUPFAM" id="SSF51989">
    <property type="entry name" value="Glycosyl hydrolases family 6, cellulases"/>
    <property type="match status" value="1"/>
</dbReference>
<accession>A0A292PNT4</accession>
<evidence type="ECO:0000313" key="12">
    <source>
        <dbReference type="Proteomes" id="UP001412239"/>
    </source>
</evidence>
<feature type="binding site" evidence="7">
    <location>
        <position position="336"/>
    </location>
    <ligand>
        <name>substrate</name>
    </ligand>
</feature>
<name>A0A292PNT4_9PEZI</name>
<reference evidence="11" key="1">
    <citation type="submission" date="2015-10" db="EMBL/GenBank/DDBJ databases">
        <authorList>
            <person name="Regsiter A."/>
            <person name="william w."/>
        </authorList>
    </citation>
    <scope>NUCLEOTIDE SEQUENCE</scope>
    <source>
        <strain evidence="11">Montdore</strain>
    </source>
</reference>
<dbReference type="EMBL" id="LN891095">
    <property type="protein sequence ID" value="CUS09186.1"/>
    <property type="molecule type" value="Genomic_DNA"/>
</dbReference>
<dbReference type="PRINTS" id="PR00733">
    <property type="entry name" value="GLHYDRLASE6"/>
</dbReference>
<dbReference type="AlphaFoldDB" id="A0A292PNT4"/>
<protein>
    <recommendedName>
        <fullName evidence="10">Glucanase</fullName>
        <ecNumber evidence="10">3.2.1.-</ecNumber>
    </recommendedName>
</protein>
<keyword evidence="5 10" id="KW-0624">Polysaccharide degradation</keyword>
<evidence type="ECO:0000256" key="5">
    <source>
        <dbReference type="ARBA" id="ARBA00023326"/>
    </source>
</evidence>
<dbReference type="PANTHER" id="PTHR34876">
    <property type="match status" value="1"/>
</dbReference>
<evidence type="ECO:0000256" key="7">
    <source>
        <dbReference type="PIRSR" id="PIRSR001100-2"/>
    </source>
</evidence>
<evidence type="ECO:0000256" key="9">
    <source>
        <dbReference type="PROSITE-ProRule" id="PRU10057"/>
    </source>
</evidence>
<dbReference type="EC" id="3.2.1.-" evidence="10"/>
<evidence type="ECO:0000256" key="4">
    <source>
        <dbReference type="ARBA" id="ARBA00023295"/>
    </source>
</evidence>
<dbReference type="GO" id="GO:0004553">
    <property type="term" value="F:hydrolase activity, hydrolyzing O-glycosyl compounds"/>
    <property type="evidence" value="ECO:0007669"/>
    <property type="project" value="InterPro"/>
</dbReference>
<organism evidence="11 12">
    <name type="scientific">Tuber aestivum</name>
    <name type="common">summer truffle</name>
    <dbReference type="NCBI Taxonomy" id="59557"/>
    <lineage>
        <taxon>Eukaryota</taxon>
        <taxon>Fungi</taxon>
        <taxon>Dikarya</taxon>
        <taxon>Ascomycota</taxon>
        <taxon>Pezizomycotina</taxon>
        <taxon>Pezizomycetes</taxon>
        <taxon>Pezizales</taxon>
        <taxon>Tuberaceae</taxon>
        <taxon>Tuber</taxon>
    </lineage>
</organism>
<feature type="active site" description="Proton acceptor" evidence="6">
    <location>
        <position position="352"/>
    </location>
</feature>